<dbReference type="InterPro" id="IPR012907">
    <property type="entry name" value="Peptidase_S11_C"/>
</dbReference>
<evidence type="ECO:0000313" key="18">
    <source>
        <dbReference type="EMBL" id="SFL58017.1"/>
    </source>
</evidence>
<keyword evidence="5 18" id="KW-0121">Carboxypeptidase</keyword>
<dbReference type="InterPro" id="IPR012338">
    <property type="entry name" value="Beta-lactam/transpept-like"/>
</dbReference>
<evidence type="ECO:0000256" key="12">
    <source>
        <dbReference type="ARBA" id="ARBA00034000"/>
    </source>
</evidence>
<evidence type="ECO:0000256" key="2">
    <source>
        <dbReference type="ARBA" id="ARBA00004752"/>
    </source>
</evidence>
<dbReference type="PRINTS" id="PR00725">
    <property type="entry name" value="DADACBPTASE1"/>
</dbReference>
<evidence type="ECO:0000256" key="1">
    <source>
        <dbReference type="ARBA" id="ARBA00003217"/>
    </source>
</evidence>
<dbReference type="Pfam" id="PF07943">
    <property type="entry name" value="PBP5_C"/>
    <property type="match status" value="1"/>
</dbReference>
<dbReference type="InterPro" id="IPR015956">
    <property type="entry name" value="Peniciliin-bd_prot_C_sf"/>
</dbReference>
<reference evidence="18 19" key="1">
    <citation type="submission" date="2016-10" db="EMBL/GenBank/DDBJ databases">
        <authorList>
            <person name="de Groot N.N."/>
        </authorList>
    </citation>
    <scope>NUCLEOTIDE SEQUENCE [LARGE SCALE GENOMIC DNA]</scope>
    <source>
        <strain evidence="18 19">M79</strain>
    </source>
</reference>
<dbReference type="EC" id="3.4.16.4" evidence="4"/>
<keyword evidence="6" id="KW-0645">Protease</keyword>
<dbReference type="Gene3D" id="2.60.410.10">
    <property type="entry name" value="D-Ala-D-Ala carboxypeptidase, C-terminal domain"/>
    <property type="match status" value="1"/>
</dbReference>
<evidence type="ECO:0000256" key="10">
    <source>
        <dbReference type="ARBA" id="ARBA00022984"/>
    </source>
</evidence>
<evidence type="ECO:0000256" key="16">
    <source>
        <dbReference type="SAM" id="SignalP"/>
    </source>
</evidence>
<evidence type="ECO:0000256" key="14">
    <source>
        <dbReference type="PIRSR" id="PIRSR618044-2"/>
    </source>
</evidence>
<evidence type="ECO:0000259" key="17">
    <source>
        <dbReference type="SMART" id="SM00936"/>
    </source>
</evidence>
<keyword evidence="9" id="KW-0133">Cell shape</keyword>
<dbReference type="GO" id="GO:0071555">
    <property type="term" value="P:cell wall organization"/>
    <property type="evidence" value="ECO:0007669"/>
    <property type="project" value="UniProtKB-KW"/>
</dbReference>
<dbReference type="RefSeq" id="WP_074751975.1">
    <property type="nucleotide sequence ID" value="NZ_FOTJ01000021.1"/>
</dbReference>
<dbReference type="InterPro" id="IPR018044">
    <property type="entry name" value="Peptidase_S11"/>
</dbReference>
<proteinExistence type="inferred from homology"/>
<evidence type="ECO:0000256" key="11">
    <source>
        <dbReference type="ARBA" id="ARBA00023316"/>
    </source>
</evidence>
<dbReference type="PANTHER" id="PTHR21581">
    <property type="entry name" value="D-ALANYL-D-ALANINE CARBOXYPEPTIDASE"/>
    <property type="match status" value="1"/>
</dbReference>
<keyword evidence="8" id="KW-0378">Hydrolase</keyword>
<dbReference type="UniPathway" id="UPA00219"/>
<dbReference type="GO" id="GO:0006508">
    <property type="term" value="P:proteolysis"/>
    <property type="evidence" value="ECO:0007669"/>
    <property type="project" value="UniProtKB-KW"/>
</dbReference>
<feature type="signal peptide" evidence="16">
    <location>
        <begin position="1"/>
        <end position="25"/>
    </location>
</feature>
<evidence type="ECO:0000256" key="3">
    <source>
        <dbReference type="ARBA" id="ARBA00007164"/>
    </source>
</evidence>
<evidence type="ECO:0000256" key="7">
    <source>
        <dbReference type="ARBA" id="ARBA00022729"/>
    </source>
</evidence>
<dbReference type="GO" id="GO:0009252">
    <property type="term" value="P:peptidoglycan biosynthetic process"/>
    <property type="evidence" value="ECO:0007669"/>
    <property type="project" value="UniProtKB-UniPathway"/>
</dbReference>
<protein>
    <recommendedName>
        <fullName evidence="4">serine-type D-Ala-D-Ala carboxypeptidase</fullName>
        <ecNumber evidence="4">3.4.16.4</ecNumber>
    </recommendedName>
</protein>
<keyword evidence="11" id="KW-0961">Cell wall biogenesis/degradation</keyword>
<dbReference type="Pfam" id="PF00768">
    <property type="entry name" value="Peptidase_S11"/>
    <property type="match status" value="1"/>
</dbReference>
<feature type="active site" description="Proton acceptor" evidence="13">
    <location>
        <position position="63"/>
    </location>
</feature>
<feature type="active site" evidence="13">
    <location>
        <position position="124"/>
    </location>
</feature>
<comment type="catalytic activity">
    <reaction evidence="12">
        <text>Preferential cleavage: (Ac)2-L-Lys-D-Ala-|-D-Ala. Also transpeptidation of peptidyl-alanyl moieties that are N-acyl substituents of D-alanine.</text>
        <dbReference type="EC" id="3.4.16.4"/>
    </reaction>
</comment>
<feature type="chain" id="PRO_5010347592" description="serine-type D-Ala-D-Ala carboxypeptidase" evidence="16">
    <location>
        <begin position="26"/>
        <end position="428"/>
    </location>
</feature>
<evidence type="ECO:0000256" key="15">
    <source>
        <dbReference type="RuleBase" id="RU004016"/>
    </source>
</evidence>
<gene>
    <name evidence="18" type="ORF">SAMN05216438_1219</name>
</gene>
<evidence type="ECO:0000256" key="5">
    <source>
        <dbReference type="ARBA" id="ARBA00022645"/>
    </source>
</evidence>
<dbReference type="Proteomes" id="UP000181969">
    <property type="component" value="Unassembled WGS sequence"/>
</dbReference>
<evidence type="ECO:0000256" key="4">
    <source>
        <dbReference type="ARBA" id="ARBA00012448"/>
    </source>
</evidence>
<feature type="binding site" evidence="14">
    <location>
        <position position="249"/>
    </location>
    <ligand>
        <name>substrate</name>
    </ligand>
</feature>
<dbReference type="GO" id="GO:0009002">
    <property type="term" value="F:serine-type D-Ala-D-Ala carboxypeptidase activity"/>
    <property type="evidence" value="ECO:0007669"/>
    <property type="project" value="UniProtKB-EC"/>
</dbReference>
<comment type="function">
    <text evidence="1">Removes C-terminal D-alanyl residues from sugar-peptide cell wall precursors.</text>
</comment>
<accession>A0A1I4IVC4</accession>
<evidence type="ECO:0000256" key="13">
    <source>
        <dbReference type="PIRSR" id="PIRSR618044-1"/>
    </source>
</evidence>
<evidence type="ECO:0000256" key="9">
    <source>
        <dbReference type="ARBA" id="ARBA00022960"/>
    </source>
</evidence>
<sequence>MKKILITFLSLLLLFSPLATINAQAADFSVAAKSSIAVDANSGKILYSQNATDSSTRIASITKLLTAYLVYKSVDEKKIAWDTKVPISDYAYNLTMNSNASNIPLAEGTEVTVKDLLNALLLPSANSAAIALAEKIGGSEPKFIDMMMAQLKEWGITDAKIYTSSGLPNSELGKNIYPGSTENDANTMSAQDVAIMCTHLLKDYPEILKITEKTELPFDKGGQSETTLANTNQMLPGFTTTRAGVDGLKTGSTSFYVDCFAATTVQNGFRIITVILEAKDPSVDNSTPFTLTNDLMNQVYASWTNADILSKDEQLSDFPKLPVRDGKKNSIDLIAKDNFSAVVPSKNGTADMNAMEITFDLDPKTNIEAPVKKGEELVQATATQKDKLGYLPGFSGYHFPLTAKTDVERANVFVVMWNKFVRFVNEKL</sequence>
<dbReference type="PANTHER" id="PTHR21581:SF11">
    <property type="entry name" value="D-ALANYL-D-ALANINE CARBOXYPEPTIDASE DACA"/>
    <property type="match status" value="1"/>
</dbReference>
<dbReference type="EMBL" id="FOTJ01000021">
    <property type="protein sequence ID" value="SFL58017.1"/>
    <property type="molecule type" value="Genomic_DNA"/>
</dbReference>
<comment type="similarity">
    <text evidence="3 15">Belongs to the peptidase S11 family.</text>
</comment>
<dbReference type="OrthoDB" id="9791132at2"/>
<keyword evidence="10" id="KW-0573">Peptidoglycan synthesis</keyword>
<evidence type="ECO:0000256" key="6">
    <source>
        <dbReference type="ARBA" id="ARBA00022670"/>
    </source>
</evidence>
<dbReference type="SMART" id="SM00936">
    <property type="entry name" value="PBP5_C"/>
    <property type="match status" value="1"/>
</dbReference>
<name>A0A1I4IVC4_9LACT</name>
<dbReference type="SUPFAM" id="SSF56601">
    <property type="entry name" value="beta-lactamase/transpeptidase-like"/>
    <property type="match status" value="1"/>
</dbReference>
<organism evidence="18 19">
    <name type="scientific">Lactococcus garvieae</name>
    <dbReference type="NCBI Taxonomy" id="1363"/>
    <lineage>
        <taxon>Bacteria</taxon>
        <taxon>Bacillati</taxon>
        <taxon>Bacillota</taxon>
        <taxon>Bacilli</taxon>
        <taxon>Lactobacillales</taxon>
        <taxon>Streptococcaceae</taxon>
        <taxon>Lactococcus</taxon>
    </lineage>
</organism>
<evidence type="ECO:0000313" key="19">
    <source>
        <dbReference type="Proteomes" id="UP000181969"/>
    </source>
</evidence>
<comment type="pathway">
    <text evidence="2">Cell wall biogenesis; peptidoglycan biosynthesis.</text>
</comment>
<dbReference type="InterPro" id="IPR001967">
    <property type="entry name" value="Peptidase_S11_N"/>
</dbReference>
<dbReference type="GO" id="GO:0008360">
    <property type="term" value="P:regulation of cell shape"/>
    <property type="evidence" value="ECO:0007669"/>
    <property type="project" value="UniProtKB-KW"/>
</dbReference>
<dbReference type="Gene3D" id="3.40.710.10">
    <property type="entry name" value="DD-peptidase/beta-lactamase superfamily"/>
    <property type="match status" value="1"/>
</dbReference>
<dbReference type="InterPro" id="IPR037167">
    <property type="entry name" value="Peptidase_S11_C_sf"/>
</dbReference>
<keyword evidence="7 16" id="KW-0732">Signal</keyword>
<feature type="active site" description="Acyl-ester intermediate" evidence="13">
    <location>
        <position position="60"/>
    </location>
</feature>
<evidence type="ECO:0000256" key="8">
    <source>
        <dbReference type="ARBA" id="ARBA00022801"/>
    </source>
</evidence>
<dbReference type="AlphaFoldDB" id="A0A1I4IVC4"/>
<dbReference type="SUPFAM" id="SSF69189">
    <property type="entry name" value="Penicillin-binding protein associated domain"/>
    <property type="match status" value="1"/>
</dbReference>
<feature type="domain" description="Peptidase S11 D-Ala-D-Ala carboxypeptidase A C-terminal" evidence="17">
    <location>
        <begin position="303"/>
        <end position="409"/>
    </location>
</feature>